<feature type="active site" description="Charge relay system" evidence="6">
    <location>
        <position position="217"/>
    </location>
</feature>
<evidence type="ECO:0000259" key="8">
    <source>
        <dbReference type="Pfam" id="PF00082"/>
    </source>
</evidence>
<dbReference type="InterPro" id="IPR036852">
    <property type="entry name" value="Peptidase_S8/S53_dom_sf"/>
</dbReference>
<dbReference type="Pfam" id="PF18962">
    <property type="entry name" value="Por_Secre_tail"/>
    <property type="match status" value="1"/>
</dbReference>
<dbReference type="InterPro" id="IPR000209">
    <property type="entry name" value="Peptidase_S8/S53_dom"/>
</dbReference>
<proteinExistence type="inferred from homology"/>
<dbReference type="AlphaFoldDB" id="A0A5J4FXB7"/>
<gene>
    <name evidence="10" type="ORF">ULMS_22010</name>
</gene>
<keyword evidence="3 7" id="KW-0732">Signal</keyword>
<evidence type="ECO:0000256" key="2">
    <source>
        <dbReference type="ARBA" id="ARBA00022670"/>
    </source>
</evidence>
<dbReference type="Pfam" id="PF00082">
    <property type="entry name" value="Peptidase_S8"/>
    <property type="match status" value="1"/>
</dbReference>
<dbReference type="InterPro" id="IPR023828">
    <property type="entry name" value="Peptidase_S8_Ser-AS"/>
</dbReference>
<keyword evidence="4 6" id="KW-0378">Hydrolase</keyword>
<dbReference type="EMBL" id="BKCF01000004">
    <property type="protein sequence ID" value="GEQ86693.1"/>
    <property type="molecule type" value="Genomic_DNA"/>
</dbReference>
<organism evidence="10 11">
    <name type="scientific">Patiriisocius marinistellae</name>
    <dbReference type="NCBI Taxonomy" id="2494560"/>
    <lineage>
        <taxon>Bacteria</taxon>
        <taxon>Pseudomonadati</taxon>
        <taxon>Bacteroidota</taxon>
        <taxon>Flavobacteriia</taxon>
        <taxon>Flavobacteriales</taxon>
        <taxon>Flavobacteriaceae</taxon>
        <taxon>Patiriisocius</taxon>
    </lineage>
</organism>
<dbReference type="InterPro" id="IPR026444">
    <property type="entry name" value="Secre_tail"/>
</dbReference>
<keyword evidence="5 6" id="KW-0720">Serine protease</keyword>
<evidence type="ECO:0000313" key="10">
    <source>
        <dbReference type="EMBL" id="GEQ86693.1"/>
    </source>
</evidence>
<evidence type="ECO:0000256" key="4">
    <source>
        <dbReference type="ARBA" id="ARBA00022801"/>
    </source>
</evidence>
<protein>
    <submittedName>
        <fullName evidence="10">Peptidase S8</fullName>
    </submittedName>
</protein>
<accession>A0A5J4FXB7</accession>
<dbReference type="PROSITE" id="PS51892">
    <property type="entry name" value="SUBTILASE"/>
    <property type="match status" value="1"/>
</dbReference>
<dbReference type="NCBIfam" id="TIGR04183">
    <property type="entry name" value="Por_Secre_tail"/>
    <property type="match status" value="1"/>
</dbReference>
<dbReference type="PIRSF" id="PIRSF037903">
    <property type="entry name" value="Subtilisin_rel_GFO_2223"/>
    <property type="match status" value="1"/>
</dbReference>
<dbReference type="CDD" id="cd07493">
    <property type="entry name" value="Peptidases_S8_9"/>
    <property type="match status" value="1"/>
</dbReference>
<dbReference type="Proteomes" id="UP000326994">
    <property type="component" value="Unassembled WGS sequence"/>
</dbReference>
<evidence type="ECO:0000256" key="5">
    <source>
        <dbReference type="ARBA" id="ARBA00022825"/>
    </source>
</evidence>
<feature type="domain" description="Peptidase S8/S53" evidence="8">
    <location>
        <begin position="168"/>
        <end position="438"/>
    </location>
</feature>
<sequence>MKKLLLVTILFAFQMAIAQEDALVFFNEKADVAASLANPISILTQDALDRKQLHNTPIDERDVPVDENLIDVVEAQPGITVYAKSKWMNSIYVRGSESQIEALLDLPFVAAIEYMDKSLNFSPGGNGTTPDKFAIENPLNRINYDYGAALNQTEMISVDFLHQQDFTGEGMVVAVLDSGFPGVFSNPAFADAIDEDRIIDTYDFVTRQVNADGSGSHGSRTFSDIAGLIDGDFVGTAPGASYYLYVTEEGGAENPVEEAYWVEALERADSLGVDVVNTSLGYQDFDNSSYDHDYEDLDGQTTISARGASHALDKGMLLVTSAGNDGNSFGFVATPADSPGVFTVGAVDSNENYASFSSYGPTFDGRIKPDVMAQGEGSAVIDQNGNIDFNNGTSFSSPIMAGAITSLWQSRPQATNLQIMQIVREASHLFSSPTDLMGYGIPNFEEAYNALQILGIEDQLLASQFVMYPNPADNIVSFSIPSFVSQAVVEIYTLAGQRVMTSEISATNNSVTIDNLASGMYVATVISEDISNTFKLIKK</sequence>
<dbReference type="PROSITE" id="PS00138">
    <property type="entry name" value="SUBTILASE_SER"/>
    <property type="match status" value="1"/>
</dbReference>
<evidence type="ECO:0000313" key="11">
    <source>
        <dbReference type="Proteomes" id="UP000326994"/>
    </source>
</evidence>
<feature type="chain" id="PRO_5023909233" evidence="7">
    <location>
        <begin position="19"/>
        <end position="539"/>
    </location>
</feature>
<dbReference type="RefSeq" id="WP_151894616.1">
    <property type="nucleotide sequence ID" value="NZ_BKCF01000004.1"/>
</dbReference>
<feature type="domain" description="Secretion system C-terminal sorting" evidence="9">
    <location>
        <begin position="467"/>
        <end position="537"/>
    </location>
</feature>
<name>A0A5J4FXB7_9FLAO</name>
<dbReference type="SUPFAM" id="SSF52743">
    <property type="entry name" value="Subtilisin-like"/>
    <property type="match status" value="1"/>
</dbReference>
<comment type="caution">
    <text evidence="10">The sequence shown here is derived from an EMBL/GenBank/DDBJ whole genome shotgun (WGS) entry which is preliminary data.</text>
</comment>
<dbReference type="GO" id="GO:0004252">
    <property type="term" value="F:serine-type endopeptidase activity"/>
    <property type="evidence" value="ECO:0007669"/>
    <property type="project" value="UniProtKB-UniRule"/>
</dbReference>
<dbReference type="PANTHER" id="PTHR43806">
    <property type="entry name" value="PEPTIDASE S8"/>
    <property type="match status" value="1"/>
</dbReference>
<evidence type="ECO:0000259" key="9">
    <source>
        <dbReference type="Pfam" id="PF18962"/>
    </source>
</evidence>
<dbReference type="InterPro" id="IPR017317">
    <property type="entry name" value="Pept_S8_subtilisin_bacteroid-2"/>
</dbReference>
<evidence type="ECO:0000256" key="1">
    <source>
        <dbReference type="ARBA" id="ARBA00011073"/>
    </source>
</evidence>
<dbReference type="GO" id="GO:0006508">
    <property type="term" value="P:proteolysis"/>
    <property type="evidence" value="ECO:0007669"/>
    <property type="project" value="UniProtKB-KW"/>
</dbReference>
<evidence type="ECO:0000256" key="6">
    <source>
        <dbReference type="PROSITE-ProRule" id="PRU01240"/>
    </source>
</evidence>
<dbReference type="InterPro" id="IPR050131">
    <property type="entry name" value="Peptidase_S8_subtilisin-like"/>
</dbReference>
<dbReference type="PRINTS" id="PR00723">
    <property type="entry name" value="SUBTILISIN"/>
</dbReference>
<feature type="signal peptide" evidence="7">
    <location>
        <begin position="1"/>
        <end position="18"/>
    </location>
</feature>
<evidence type="ECO:0000256" key="7">
    <source>
        <dbReference type="SAM" id="SignalP"/>
    </source>
</evidence>
<evidence type="ECO:0000256" key="3">
    <source>
        <dbReference type="ARBA" id="ARBA00022729"/>
    </source>
</evidence>
<keyword evidence="2 6" id="KW-0645">Protease</keyword>
<dbReference type="OrthoDB" id="1407599at2"/>
<dbReference type="PANTHER" id="PTHR43806:SF67">
    <property type="entry name" value="EGF-LIKE DOMAIN-CONTAINING PROTEIN"/>
    <property type="match status" value="1"/>
</dbReference>
<dbReference type="Gene3D" id="3.40.50.200">
    <property type="entry name" value="Peptidase S8/S53 domain"/>
    <property type="match status" value="1"/>
</dbReference>
<comment type="similarity">
    <text evidence="1 6">Belongs to the peptidase S8 family.</text>
</comment>
<keyword evidence="11" id="KW-1185">Reference proteome</keyword>
<feature type="active site" description="Charge relay system" evidence="6">
    <location>
        <position position="177"/>
    </location>
</feature>
<dbReference type="InterPro" id="IPR015500">
    <property type="entry name" value="Peptidase_S8_subtilisin-rel"/>
</dbReference>
<reference evidence="10 11" key="1">
    <citation type="submission" date="2019-08" db="EMBL/GenBank/DDBJ databases">
        <title>Ulvibacter marinistellae sp. nov., isolated from a starfish, Patiria pectinifera.</title>
        <authorList>
            <person name="Kawano K."/>
            <person name="Ushijima N."/>
            <person name="Kihara M."/>
            <person name="Itoh H."/>
        </authorList>
    </citation>
    <scope>NUCLEOTIDE SEQUENCE [LARGE SCALE GENOMIC DNA]</scope>
    <source>
        <strain evidence="10 11">KK4</strain>
    </source>
</reference>
<feature type="active site" description="Charge relay system" evidence="6">
    <location>
        <position position="394"/>
    </location>
</feature>